<gene>
    <name evidence="1" type="ORF">RPERSI_LOCUS10667</name>
</gene>
<sequence length="148" mass="17357">LPFDSNEFDYIFMRHMLAALKKDQWDPLFREIMRILKPGGVLESVEFEWYGHSMGPVHTQFVAKWFEMTSKSREMDFQFTSKLEQTIKNVGFQNVNGIRKIVPLGKWDEKVGRVSEIWTSNLAEMAAGMKSLSSQIMEITEEEWTDLR</sequence>
<name>A0ACA9PK44_9GLOM</name>
<evidence type="ECO:0000313" key="1">
    <source>
        <dbReference type="EMBL" id="CAG8712798.1"/>
    </source>
</evidence>
<organism evidence="1 2">
    <name type="scientific">Racocetra persica</name>
    <dbReference type="NCBI Taxonomy" id="160502"/>
    <lineage>
        <taxon>Eukaryota</taxon>
        <taxon>Fungi</taxon>
        <taxon>Fungi incertae sedis</taxon>
        <taxon>Mucoromycota</taxon>
        <taxon>Glomeromycotina</taxon>
        <taxon>Glomeromycetes</taxon>
        <taxon>Diversisporales</taxon>
        <taxon>Gigasporaceae</taxon>
        <taxon>Racocetra</taxon>
    </lineage>
</organism>
<dbReference type="Proteomes" id="UP000789920">
    <property type="component" value="Unassembled WGS sequence"/>
</dbReference>
<accession>A0ACA9PK44</accession>
<evidence type="ECO:0000313" key="2">
    <source>
        <dbReference type="Proteomes" id="UP000789920"/>
    </source>
</evidence>
<protein>
    <submittedName>
        <fullName evidence="1">22675_t:CDS:1</fullName>
    </submittedName>
</protein>
<keyword evidence="2" id="KW-1185">Reference proteome</keyword>
<feature type="non-terminal residue" evidence="1">
    <location>
        <position position="1"/>
    </location>
</feature>
<proteinExistence type="predicted"/>
<dbReference type="EMBL" id="CAJVQC010021309">
    <property type="protein sequence ID" value="CAG8712798.1"/>
    <property type="molecule type" value="Genomic_DNA"/>
</dbReference>
<comment type="caution">
    <text evidence="1">The sequence shown here is derived from an EMBL/GenBank/DDBJ whole genome shotgun (WGS) entry which is preliminary data.</text>
</comment>
<reference evidence="1" key="1">
    <citation type="submission" date="2021-06" db="EMBL/GenBank/DDBJ databases">
        <authorList>
            <person name="Kallberg Y."/>
            <person name="Tangrot J."/>
            <person name="Rosling A."/>
        </authorList>
    </citation>
    <scope>NUCLEOTIDE SEQUENCE</scope>
    <source>
        <strain evidence="1">MA461A</strain>
    </source>
</reference>